<evidence type="ECO:0000256" key="5">
    <source>
        <dbReference type="ARBA" id="ARBA00022723"/>
    </source>
</evidence>
<keyword evidence="8 13" id="KW-0663">Pyridoxal phosphate</keyword>
<comment type="caution">
    <text evidence="13">Lacks conserved residue(s) required for the propagation of feature annotation.</text>
</comment>
<dbReference type="UniPathway" id="UPA00186">
    <property type="reaction ID" value="UER00284"/>
</dbReference>
<organism evidence="19 20">
    <name type="scientific">Prevotella corporis</name>
    <dbReference type="NCBI Taxonomy" id="28128"/>
    <lineage>
        <taxon>Bacteria</taxon>
        <taxon>Pseudomonadati</taxon>
        <taxon>Bacteroidota</taxon>
        <taxon>Bacteroidia</taxon>
        <taxon>Bacteroidales</taxon>
        <taxon>Prevotellaceae</taxon>
        <taxon>Prevotella</taxon>
    </lineage>
</organism>
<dbReference type="InterPro" id="IPR022653">
    <property type="entry name" value="De-COase2_pyr-phos_BS"/>
</dbReference>
<feature type="active site" description="Proton donor" evidence="15">
    <location>
        <position position="511"/>
    </location>
</feature>
<keyword evidence="5 13" id="KW-0479">Metal-binding</keyword>
<feature type="modified residue" description="N6-(pyridoxal phosphate)lysine" evidence="13 14">
    <location>
        <position position="111"/>
    </location>
</feature>
<feature type="domain" description="Orn/DAP/Arg decarboxylase 2 N-terminal" evidence="16">
    <location>
        <begin position="93"/>
        <end position="354"/>
    </location>
</feature>
<evidence type="ECO:0000259" key="16">
    <source>
        <dbReference type="Pfam" id="PF02784"/>
    </source>
</evidence>
<dbReference type="CDD" id="cd06830">
    <property type="entry name" value="PLPDE_III_ADC"/>
    <property type="match status" value="1"/>
</dbReference>
<evidence type="ECO:0000256" key="9">
    <source>
        <dbReference type="ARBA" id="ARBA00023066"/>
    </source>
</evidence>
<keyword evidence="19" id="KW-0503">Monooxygenase</keyword>
<comment type="cofactor">
    <cofactor evidence="1 13 14">
        <name>pyridoxal 5'-phosphate</name>
        <dbReference type="ChEBI" id="CHEBI:597326"/>
    </cofactor>
</comment>
<dbReference type="FunFam" id="3.20.20.10:FF:000001">
    <property type="entry name" value="Biosynthetic arginine decarboxylase"/>
    <property type="match status" value="1"/>
</dbReference>
<feature type="domain" description="Arginine decarboxylase C-terminal helical" evidence="18">
    <location>
        <begin position="588"/>
        <end position="641"/>
    </location>
</feature>
<evidence type="ECO:0000256" key="4">
    <source>
        <dbReference type="ARBA" id="ARBA00008357"/>
    </source>
</evidence>
<dbReference type="PRINTS" id="PR01180">
    <property type="entry name" value="ARGDCRBXLASE"/>
</dbReference>
<dbReference type="GO" id="GO:0046872">
    <property type="term" value="F:metal ion binding"/>
    <property type="evidence" value="ECO:0007669"/>
    <property type="project" value="UniProtKB-KW"/>
</dbReference>
<comment type="function">
    <text evidence="3 13">Catalyzes the biosynthesis of agmatine from arginine.</text>
</comment>
<dbReference type="SUPFAM" id="SSF51419">
    <property type="entry name" value="PLP-binding barrel"/>
    <property type="match status" value="1"/>
</dbReference>
<dbReference type="GO" id="GO:0008792">
    <property type="term" value="F:arginine decarboxylase activity"/>
    <property type="evidence" value="ECO:0007669"/>
    <property type="project" value="UniProtKB-UniRule"/>
</dbReference>
<dbReference type="AlphaFoldDB" id="A0A133QHH7"/>
<comment type="caution">
    <text evidence="19">The sequence shown here is derived from an EMBL/GenBank/DDBJ whole genome shotgun (WGS) entry which is preliminary data.</text>
</comment>
<accession>A0A133QHH7</accession>
<keyword evidence="7 13" id="KW-0460">Magnesium</keyword>
<dbReference type="HAMAP" id="MF_01417">
    <property type="entry name" value="SpeA"/>
    <property type="match status" value="1"/>
</dbReference>
<dbReference type="STRING" id="28128.HMPREF3226_00698"/>
<dbReference type="eggNOG" id="COG1166">
    <property type="taxonomic scope" value="Bacteria"/>
</dbReference>
<evidence type="ECO:0000256" key="14">
    <source>
        <dbReference type="PIRSR" id="PIRSR001336-50"/>
    </source>
</evidence>
<dbReference type="GO" id="GO:0006527">
    <property type="term" value="P:L-arginine catabolic process"/>
    <property type="evidence" value="ECO:0007669"/>
    <property type="project" value="InterPro"/>
</dbReference>
<keyword evidence="6 13" id="KW-0210">Decarboxylase</keyword>
<sequence length="642" mass="73074">MRISLLEQNYWAMKKWTIDDAKELYNINGWGTSYFGINENGDVYVTPCKDNTQVDLRDIMDELMLRDVTPPVLLRFPDILDNRIEKTSSCFEVAKKEYGFKGENFIIYPIKVNQMQPVVEEIISHGRKFNLGLEAGSKPELHAVIAVQCQSDSPIICNGYKDQSYIELAMLAQKMGKRIFIVVEKLNEIDIIAKVAKKLNVKPNIGIRIKLASTGSGKWSESGGDASKFGLTASELLQALEMLDNKGLHDCLRLIHFHIGSQITKIRRIQTALTEAAQYYVNLRKMGYNVDFVDCGGGLGLDYDGTRSSNSESSVNYTIQEYVNDCVYTFVDASNKSEIPHPNIITESGRSLAAHHSILVIDVLETASLPEMPEEFEASETDHQLVRELYNIWDNIDSRNMLEDWHDAEQIREESLELFSHGMVDLKTRAAIEAMYWSVCHEINTLAKGMKHAPDELRNLDKLLADKYFCNFSLFQSLPDSWAIDQLFPVMPIQRLNERPTRKATLQDITCDSDGKMDNFVTEGRTGHVLPVHPLRRNEPYYLGVFLVGAYQEILGDLHNLFGDTNAVHLSVKDGTYHIDQIIDGETVEEVLEYVQYNPKKLVRQLEIWVTKSVKQGKISLEEGKEFLSNYRSGLYGYTYLE</sequence>
<protein>
    <recommendedName>
        <fullName evidence="13">Biosynthetic arginine decarboxylase</fullName>
        <shortName evidence="13">ADC</shortName>
        <ecNumber evidence="13">4.1.1.19</ecNumber>
    </recommendedName>
</protein>
<evidence type="ECO:0000256" key="15">
    <source>
        <dbReference type="PIRSR" id="PIRSR600183-50"/>
    </source>
</evidence>
<dbReference type="Proteomes" id="UP000070533">
    <property type="component" value="Unassembled WGS sequence"/>
</dbReference>
<keyword evidence="11 13" id="KW-0456">Lyase</keyword>
<evidence type="ECO:0000256" key="12">
    <source>
        <dbReference type="ARBA" id="ARBA00049309"/>
    </source>
</evidence>
<dbReference type="Gene3D" id="1.20.58.930">
    <property type="match status" value="1"/>
</dbReference>
<evidence type="ECO:0000256" key="7">
    <source>
        <dbReference type="ARBA" id="ARBA00022842"/>
    </source>
</evidence>
<evidence type="ECO:0000256" key="8">
    <source>
        <dbReference type="ARBA" id="ARBA00022898"/>
    </source>
</evidence>
<comment type="pathway">
    <text evidence="13">Amine and polyamine biosynthesis; agmatine biosynthesis; agmatine from L-arginine: step 1/1.</text>
</comment>
<name>A0A133QHH7_9BACT</name>
<dbReference type="NCBIfam" id="NF003763">
    <property type="entry name" value="PRK05354.1"/>
    <property type="match status" value="1"/>
</dbReference>
<dbReference type="InterPro" id="IPR040634">
    <property type="entry name" value="Arg_decarb_HB"/>
</dbReference>
<reference evidence="20" key="1">
    <citation type="submission" date="2016-01" db="EMBL/GenBank/DDBJ databases">
        <authorList>
            <person name="Mitreva M."/>
            <person name="Pepin K.H."/>
            <person name="Mihindukulasuriya K.A."/>
            <person name="Fulton R."/>
            <person name="Fronick C."/>
            <person name="O'Laughlin M."/>
            <person name="Miner T."/>
            <person name="Herter B."/>
            <person name="Rosa B.A."/>
            <person name="Cordes M."/>
            <person name="Tomlinson C."/>
            <person name="Wollam A."/>
            <person name="Palsikar V.B."/>
            <person name="Mardis E.R."/>
            <person name="Wilson R.K."/>
        </authorList>
    </citation>
    <scope>NUCLEOTIDE SEQUENCE [LARGE SCALE GENOMIC DNA]</scope>
    <source>
        <strain evidence="20">MJR7716</strain>
    </source>
</reference>
<keyword evidence="10 13" id="KW-0620">Polyamine biosynthesis</keyword>
<dbReference type="GO" id="GO:0033388">
    <property type="term" value="P:putrescine biosynthetic process from arginine"/>
    <property type="evidence" value="ECO:0007669"/>
    <property type="project" value="UniProtKB-ARBA"/>
</dbReference>
<evidence type="ECO:0000256" key="10">
    <source>
        <dbReference type="ARBA" id="ARBA00023115"/>
    </source>
</evidence>
<dbReference type="InterPro" id="IPR022657">
    <property type="entry name" value="De-COase2_CS"/>
</dbReference>
<keyword evidence="20" id="KW-1185">Reference proteome</keyword>
<dbReference type="EC" id="4.1.1.19" evidence="13"/>
<evidence type="ECO:0000256" key="13">
    <source>
        <dbReference type="HAMAP-Rule" id="MF_01417"/>
    </source>
</evidence>
<dbReference type="InterPro" id="IPR041128">
    <property type="entry name" value="Arg_decarbox_C"/>
</dbReference>
<evidence type="ECO:0000256" key="11">
    <source>
        <dbReference type="ARBA" id="ARBA00023239"/>
    </source>
</evidence>
<dbReference type="Gene3D" id="1.10.287.3440">
    <property type="match status" value="1"/>
</dbReference>
<dbReference type="Pfam" id="PF02784">
    <property type="entry name" value="Orn_Arg_deC_N"/>
    <property type="match status" value="1"/>
</dbReference>
<dbReference type="PRINTS" id="PR01179">
    <property type="entry name" value="ODADCRBXLASE"/>
</dbReference>
<dbReference type="PANTHER" id="PTHR43295:SF9">
    <property type="entry name" value="BIOSYNTHETIC ARGININE DECARBOXYLASE"/>
    <property type="match status" value="1"/>
</dbReference>
<dbReference type="InterPro" id="IPR002985">
    <property type="entry name" value="Arg_decrbxlase"/>
</dbReference>
<dbReference type="Pfam" id="PF17944">
    <property type="entry name" value="Arg_decarbox_C"/>
    <property type="match status" value="1"/>
</dbReference>
<proteinExistence type="inferred from homology"/>
<evidence type="ECO:0000256" key="3">
    <source>
        <dbReference type="ARBA" id="ARBA00002257"/>
    </source>
</evidence>
<evidence type="ECO:0000313" key="19">
    <source>
        <dbReference type="EMBL" id="KXA42341.1"/>
    </source>
</evidence>
<evidence type="ECO:0000256" key="1">
    <source>
        <dbReference type="ARBA" id="ARBA00001933"/>
    </source>
</evidence>
<dbReference type="FunFam" id="1.20.58.930:FF:000002">
    <property type="entry name" value="Biosynthetic arginine decarboxylase"/>
    <property type="match status" value="1"/>
</dbReference>
<dbReference type="PROSITE" id="PS00879">
    <property type="entry name" value="ODR_DC_2_2"/>
    <property type="match status" value="1"/>
</dbReference>
<keyword evidence="9 13" id="KW-0745">Spermidine biosynthesis</keyword>
<evidence type="ECO:0000256" key="2">
    <source>
        <dbReference type="ARBA" id="ARBA00001946"/>
    </source>
</evidence>
<evidence type="ECO:0000259" key="17">
    <source>
        <dbReference type="Pfam" id="PF17810"/>
    </source>
</evidence>
<evidence type="ECO:0000256" key="6">
    <source>
        <dbReference type="ARBA" id="ARBA00022793"/>
    </source>
</evidence>
<dbReference type="Pfam" id="PF17810">
    <property type="entry name" value="Arg_decarb_HB"/>
    <property type="match status" value="1"/>
</dbReference>
<comment type="similarity">
    <text evidence="4 13">Belongs to the Orn/Lys/Arg decarboxylase class-II family. SpeA subfamily.</text>
</comment>
<gene>
    <name evidence="13" type="primary">speA</name>
    <name evidence="19" type="ORF">HMPREF3226_00698</name>
</gene>
<dbReference type="GO" id="GO:0004497">
    <property type="term" value="F:monooxygenase activity"/>
    <property type="evidence" value="ECO:0007669"/>
    <property type="project" value="UniProtKB-KW"/>
</dbReference>
<evidence type="ECO:0000259" key="18">
    <source>
        <dbReference type="Pfam" id="PF17944"/>
    </source>
</evidence>
<dbReference type="InterPro" id="IPR022644">
    <property type="entry name" value="De-COase2_N"/>
</dbReference>
<dbReference type="InterPro" id="IPR000183">
    <property type="entry name" value="Orn/DAP/Arg_de-COase"/>
</dbReference>
<dbReference type="InterPro" id="IPR029066">
    <property type="entry name" value="PLP-binding_barrel"/>
</dbReference>
<dbReference type="PANTHER" id="PTHR43295">
    <property type="entry name" value="ARGININE DECARBOXYLASE"/>
    <property type="match status" value="1"/>
</dbReference>
<dbReference type="Gene3D" id="2.40.37.10">
    <property type="entry name" value="Lyase, Ornithine Decarboxylase, Chain A, domain 1"/>
    <property type="match status" value="1"/>
</dbReference>
<keyword evidence="19" id="KW-0560">Oxidoreductase</keyword>
<comment type="catalytic activity">
    <reaction evidence="12 13">
        <text>L-arginine + H(+) = agmatine + CO2</text>
        <dbReference type="Rhea" id="RHEA:17641"/>
        <dbReference type="ChEBI" id="CHEBI:15378"/>
        <dbReference type="ChEBI" id="CHEBI:16526"/>
        <dbReference type="ChEBI" id="CHEBI:32682"/>
        <dbReference type="ChEBI" id="CHEBI:58145"/>
        <dbReference type="EC" id="4.1.1.19"/>
    </reaction>
</comment>
<dbReference type="PIRSF" id="PIRSF001336">
    <property type="entry name" value="Arg_decrbxlase"/>
    <property type="match status" value="1"/>
</dbReference>
<dbReference type="PROSITE" id="PS00878">
    <property type="entry name" value="ODR_DC_2_1"/>
    <property type="match status" value="1"/>
</dbReference>
<dbReference type="Gene3D" id="3.20.20.10">
    <property type="entry name" value="Alanine racemase"/>
    <property type="match status" value="1"/>
</dbReference>
<dbReference type="NCBIfam" id="TIGR01273">
    <property type="entry name" value="speA"/>
    <property type="match status" value="1"/>
</dbReference>
<dbReference type="PATRIC" id="fig|28128.5.peg.705"/>
<evidence type="ECO:0000313" key="20">
    <source>
        <dbReference type="Proteomes" id="UP000070533"/>
    </source>
</evidence>
<comment type="cofactor">
    <cofactor evidence="2 13">
        <name>Mg(2+)</name>
        <dbReference type="ChEBI" id="CHEBI:18420"/>
    </cofactor>
</comment>
<dbReference type="EMBL" id="LRQG01000037">
    <property type="protein sequence ID" value="KXA42341.1"/>
    <property type="molecule type" value="Genomic_DNA"/>
</dbReference>
<feature type="domain" description="Arginine decarboxylase helical bundle" evidence="17">
    <location>
        <begin position="379"/>
        <end position="460"/>
    </location>
</feature>
<dbReference type="GO" id="GO:0008295">
    <property type="term" value="P:spermidine biosynthetic process"/>
    <property type="evidence" value="ECO:0007669"/>
    <property type="project" value="UniProtKB-UniRule"/>
</dbReference>
<dbReference type="InterPro" id="IPR009006">
    <property type="entry name" value="Ala_racemase/Decarboxylase_C"/>
</dbReference>